<gene>
    <name evidence="6" type="primary">PHS1</name>
    <name evidence="6" type="ORF">MA16_Dca013786</name>
</gene>
<sequence length="937" mass="104476">MSALEKNGHDADSSSFAATIITDPQECEAEREQTLPSQVASFLWGEVVGTAQVLERWLALVRKRSGKFKPSGFPHRLAMAESMSRGFLMDQKQSATELISGQPNDFDDKSFPLDQTPEMSLWERLGNAATLNIESGAITWSCLSSLHHTEHTSSNEHSEDELNKVLEVTVNSGGVVFFALFNNPEDSALLPREIAAVIKITSSRLTTLSECLGYEFARWLGVQTPQARVVQNFSPEWQIIKDAAENACNGAASVGDEVGEMTCSELLEALEMSRCILLMNYVHGSPLLKNSQAFDSLEAAENTAAALGRILLLDLIIRNEDRLPCHQLGWRGNPGNLLFVDKTISLKLDALDAISGLSSKRYTPAGFKSLQKNQKVDSLNRRKDLYHNSVELNEMSHISTGEQANNVDELADFRIVAIDTGVPRRPPAGKRVKDQEQYPRLVELLLNSLEYSSNLLHEISGGKLGFSASEEADILFPCSSTFSSLSYNDMMKVVRKFRSGFRDALMDMQSFYFILLTLNQKLDGLFRIFLSIVNRNSDDAEKDESRNYCSPRSTDLGISNSLCKERSANESRADSSDSETRRNTPKYSPQGEPEHCGSPKSTSSGSRGNWSGKYFKGSEQSHRLRLTMKLRDLHKFVKADVEFNKDLEQWIEMLKIDVVKFCQENNFNTGFFDGNDSNLAIDAYELKVRLEHILDRIALISDAMTTERPSQVTDNLFIGGALAAKSMHTLQYLGITHILCLCLNEIGQSDSQHPEFFEYKNFSISDRDEEDISSLFVEACDFIATVVNSGGKVLVHCFEGKSRSATIILAFLMMRNGLTLSESWNMLRKKHGRAQPNDGFAKALLNLDLRLHGKVSMDWQHKKPVMKVCPICGKDVGLSTSSLKLHLQKSHKRVSLGSVDSGLAIETLKVFEELKISPSVNNSPIHCKSRSLSHKFV</sequence>
<dbReference type="SUPFAM" id="SSF52799">
    <property type="entry name" value="(Phosphotyrosine protein) phosphatases II"/>
    <property type="match status" value="1"/>
</dbReference>
<reference evidence="6 7" key="1">
    <citation type="journal article" date="2016" name="Sci. Rep.">
        <title>The Dendrobium catenatum Lindl. genome sequence provides insights into polysaccharide synthase, floral development and adaptive evolution.</title>
        <authorList>
            <person name="Zhang G.Q."/>
            <person name="Xu Q."/>
            <person name="Bian C."/>
            <person name="Tsai W.C."/>
            <person name="Yeh C.M."/>
            <person name="Liu K.W."/>
            <person name="Yoshida K."/>
            <person name="Zhang L.S."/>
            <person name="Chang S.B."/>
            <person name="Chen F."/>
            <person name="Shi Y."/>
            <person name="Su Y.Y."/>
            <person name="Zhang Y.Q."/>
            <person name="Chen L.J."/>
            <person name="Yin Y."/>
            <person name="Lin M."/>
            <person name="Huang H."/>
            <person name="Deng H."/>
            <person name="Wang Z.W."/>
            <person name="Zhu S.L."/>
            <person name="Zhao X."/>
            <person name="Deng C."/>
            <person name="Niu S.C."/>
            <person name="Huang J."/>
            <person name="Wang M."/>
            <person name="Liu G.H."/>
            <person name="Yang H.J."/>
            <person name="Xiao X.J."/>
            <person name="Hsiao Y.Y."/>
            <person name="Wu W.L."/>
            <person name="Chen Y.Y."/>
            <person name="Mitsuda N."/>
            <person name="Ohme-Takagi M."/>
            <person name="Luo Y.B."/>
            <person name="Van de Peer Y."/>
            <person name="Liu Z.J."/>
        </authorList>
    </citation>
    <scope>NUCLEOTIDE SEQUENCE [LARGE SCALE GENOMIC DNA]</scope>
    <source>
        <tissue evidence="6">The whole plant</tissue>
    </source>
</reference>
<dbReference type="Gene3D" id="1.10.1070.11">
    <property type="entry name" value="Phosphatidylinositol 3-/4-kinase, catalytic domain"/>
    <property type="match status" value="1"/>
</dbReference>
<dbReference type="GO" id="GO:0043622">
    <property type="term" value="P:cortical microtubule organization"/>
    <property type="evidence" value="ECO:0007669"/>
    <property type="project" value="InterPro"/>
</dbReference>
<keyword evidence="2" id="KW-0904">Protein phosphatase</keyword>
<dbReference type="Proteomes" id="UP000233837">
    <property type="component" value="Unassembled WGS sequence"/>
</dbReference>
<feature type="compositionally biased region" description="Basic and acidic residues" evidence="3">
    <location>
        <begin position="563"/>
        <end position="582"/>
    </location>
</feature>
<proteinExistence type="predicted"/>
<evidence type="ECO:0000256" key="3">
    <source>
        <dbReference type="SAM" id="MobiDB-lite"/>
    </source>
</evidence>
<keyword evidence="1" id="KW-0378">Hydrolase</keyword>
<dbReference type="GO" id="GO:0009737">
    <property type="term" value="P:response to abscisic acid"/>
    <property type="evidence" value="ECO:0007669"/>
    <property type="project" value="InterPro"/>
</dbReference>
<dbReference type="FunFam" id="3.90.190.10:FF:000148">
    <property type="entry name" value="Dual specificity protein phosphatase PHS1"/>
    <property type="match status" value="1"/>
</dbReference>
<dbReference type="InterPro" id="IPR000387">
    <property type="entry name" value="Tyr_Pase_dom"/>
</dbReference>
<dbReference type="Gene3D" id="3.90.190.10">
    <property type="entry name" value="Protein tyrosine phosphatase superfamily"/>
    <property type="match status" value="1"/>
</dbReference>
<dbReference type="Pfam" id="PF00782">
    <property type="entry name" value="DSPc"/>
    <property type="match status" value="1"/>
</dbReference>
<dbReference type="InterPro" id="IPR029021">
    <property type="entry name" value="Prot-tyrosine_phosphatase-like"/>
</dbReference>
<dbReference type="PANTHER" id="PTHR47100">
    <property type="entry name" value="DUAL SPECIFICITY PROTEIN PHOSPHATASE PHS1"/>
    <property type="match status" value="1"/>
</dbReference>
<dbReference type="GO" id="GO:0004721">
    <property type="term" value="F:phosphoprotein phosphatase activity"/>
    <property type="evidence" value="ECO:0007669"/>
    <property type="project" value="UniProtKB-KW"/>
</dbReference>
<dbReference type="SMART" id="SM00195">
    <property type="entry name" value="DSPc"/>
    <property type="match status" value="1"/>
</dbReference>
<dbReference type="OrthoDB" id="10252009at2759"/>
<dbReference type="STRING" id="906689.A0A2I0VWH3"/>
<dbReference type="InterPro" id="IPR035010">
    <property type="entry name" value="PHS1"/>
</dbReference>
<dbReference type="CDD" id="cd14498">
    <property type="entry name" value="DSP"/>
    <property type="match status" value="1"/>
</dbReference>
<reference evidence="6 7" key="2">
    <citation type="journal article" date="2017" name="Nature">
        <title>The Apostasia genome and the evolution of orchids.</title>
        <authorList>
            <person name="Zhang G.Q."/>
            <person name="Liu K.W."/>
            <person name="Li Z."/>
            <person name="Lohaus R."/>
            <person name="Hsiao Y.Y."/>
            <person name="Niu S.C."/>
            <person name="Wang J.Y."/>
            <person name="Lin Y.C."/>
            <person name="Xu Q."/>
            <person name="Chen L.J."/>
            <person name="Yoshida K."/>
            <person name="Fujiwara S."/>
            <person name="Wang Z.W."/>
            <person name="Zhang Y.Q."/>
            <person name="Mitsuda N."/>
            <person name="Wang M."/>
            <person name="Liu G.H."/>
            <person name="Pecoraro L."/>
            <person name="Huang H.X."/>
            <person name="Xiao X.J."/>
            <person name="Lin M."/>
            <person name="Wu X.Y."/>
            <person name="Wu W.L."/>
            <person name="Chen Y.Y."/>
            <person name="Chang S.B."/>
            <person name="Sakamoto S."/>
            <person name="Ohme-Takagi M."/>
            <person name="Yagi M."/>
            <person name="Zeng S.J."/>
            <person name="Shen C.Y."/>
            <person name="Yeh C.M."/>
            <person name="Luo Y.B."/>
            <person name="Tsai W.C."/>
            <person name="Van de Peer Y."/>
            <person name="Liu Z.J."/>
        </authorList>
    </citation>
    <scope>NUCLEOTIDE SEQUENCE [LARGE SCALE GENOMIC DNA]</scope>
    <source>
        <tissue evidence="6">The whole plant</tissue>
    </source>
</reference>
<dbReference type="PROSITE" id="PS50054">
    <property type="entry name" value="TYR_PHOSPHATASE_DUAL"/>
    <property type="match status" value="1"/>
</dbReference>
<evidence type="ECO:0000313" key="6">
    <source>
        <dbReference type="EMBL" id="PKU67756.1"/>
    </source>
</evidence>
<evidence type="ECO:0000256" key="2">
    <source>
        <dbReference type="ARBA" id="ARBA00022912"/>
    </source>
</evidence>
<evidence type="ECO:0000259" key="5">
    <source>
        <dbReference type="PROSITE" id="PS50056"/>
    </source>
</evidence>
<dbReference type="AlphaFoldDB" id="A0A2I0VWH3"/>
<evidence type="ECO:0000313" key="7">
    <source>
        <dbReference type="Proteomes" id="UP000233837"/>
    </source>
</evidence>
<dbReference type="InterPro" id="IPR036940">
    <property type="entry name" value="PI3/4_kinase_cat_sf"/>
</dbReference>
<dbReference type="Pfam" id="PF09192">
    <property type="entry name" value="Act-Frag_cataly"/>
    <property type="match status" value="1"/>
</dbReference>
<dbReference type="PANTHER" id="PTHR47100:SF5">
    <property type="entry name" value="DUAL SPECIFICITY PROTEIN PHOSPHATASE PHS1"/>
    <property type="match status" value="1"/>
</dbReference>
<evidence type="ECO:0000259" key="4">
    <source>
        <dbReference type="PROSITE" id="PS50054"/>
    </source>
</evidence>
<dbReference type="PROSITE" id="PS00383">
    <property type="entry name" value="TYR_PHOSPHATASE_1"/>
    <property type="match status" value="1"/>
</dbReference>
<dbReference type="PROSITE" id="PS50056">
    <property type="entry name" value="TYR_PHOSPHATASE_2"/>
    <property type="match status" value="1"/>
</dbReference>
<dbReference type="InterPro" id="IPR011009">
    <property type="entry name" value="Kinase-like_dom_sf"/>
</dbReference>
<dbReference type="InterPro" id="IPR020422">
    <property type="entry name" value="TYR_PHOSPHATASE_DUAL_dom"/>
</dbReference>
<dbReference type="InterPro" id="IPR015275">
    <property type="entry name" value="Actin-fragmin_kin_cat_dom"/>
</dbReference>
<keyword evidence="7" id="KW-1185">Reference proteome</keyword>
<evidence type="ECO:0000256" key="1">
    <source>
        <dbReference type="ARBA" id="ARBA00022801"/>
    </source>
</evidence>
<feature type="domain" description="Tyrosine specific protein phosphatases" evidence="5">
    <location>
        <begin position="774"/>
        <end position="830"/>
    </location>
</feature>
<accession>A0A2I0VWH3</accession>
<protein>
    <submittedName>
        <fullName evidence="6">Dual specificity protein phosphatase PHS1</fullName>
    </submittedName>
</protein>
<feature type="domain" description="Tyrosine-protein phosphatase" evidence="4">
    <location>
        <begin position="708"/>
        <end position="853"/>
    </location>
</feature>
<feature type="region of interest" description="Disordered" evidence="3">
    <location>
        <begin position="560"/>
        <end position="614"/>
    </location>
</feature>
<organism evidence="6 7">
    <name type="scientific">Dendrobium catenatum</name>
    <dbReference type="NCBI Taxonomy" id="906689"/>
    <lineage>
        <taxon>Eukaryota</taxon>
        <taxon>Viridiplantae</taxon>
        <taxon>Streptophyta</taxon>
        <taxon>Embryophyta</taxon>
        <taxon>Tracheophyta</taxon>
        <taxon>Spermatophyta</taxon>
        <taxon>Magnoliopsida</taxon>
        <taxon>Liliopsida</taxon>
        <taxon>Asparagales</taxon>
        <taxon>Orchidaceae</taxon>
        <taxon>Epidendroideae</taxon>
        <taxon>Malaxideae</taxon>
        <taxon>Dendrobiinae</taxon>
        <taxon>Dendrobium</taxon>
    </lineage>
</organism>
<dbReference type="InterPro" id="IPR016130">
    <property type="entry name" value="Tyr_Pase_AS"/>
</dbReference>
<name>A0A2I0VWH3_9ASPA</name>
<dbReference type="SUPFAM" id="SSF56112">
    <property type="entry name" value="Protein kinase-like (PK-like)"/>
    <property type="match status" value="1"/>
</dbReference>
<feature type="compositionally biased region" description="Polar residues" evidence="3">
    <location>
        <begin position="599"/>
        <end position="609"/>
    </location>
</feature>
<dbReference type="InterPro" id="IPR000340">
    <property type="entry name" value="Dual-sp_phosphatase_cat-dom"/>
</dbReference>
<dbReference type="EMBL" id="KZ503168">
    <property type="protein sequence ID" value="PKU67756.1"/>
    <property type="molecule type" value="Genomic_DNA"/>
</dbReference>